<accession>A0AAW0DKH9</accession>
<dbReference type="SUPFAM" id="SSF52047">
    <property type="entry name" value="RNI-like"/>
    <property type="match status" value="1"/>
</dbReference>
<proteinExistence type="predicted"/>
<dbReference type="InterPro" id="IPR032675">
    <property type="entry name" value="LRR_dom_sf"/>
</dbReference>
<protein>
    <recommendedName>
        <fullName evidence="3">F-box domain-containing protein</fullName>
    </recommendedName>
</protein>
<name>A0AAW0DKH9_9AGAR</name>
<sequence>MWDRMKPTNGSPLSCPTSLDLCTSERKSLLNEIEKTPSIGGIENQAGSSQDAMSRPIVHIPSDVLALIFSLCTPAIPGGKLEGGSRNSSRQRLRMWLVVTHICKDWRATALEFPLLWSTPDFNLPALAREMISRSNSVPLRIHVDLDDIAPSALAVLSAALGHPAGIETLDIHTRSAERWQQIKDDALILLSNPAPALRSLTLSLMIRHAGFPSFQPQPLPHPFLGCSALQIKKVALSGCCVPWKSPLLKNLTVLEIVNADEPHGLKLYDLLRKLMEMPTLEELVLWNCLPSKPETPVGFGTIIHFPHMRRLRLSSTVLTCISLLDRISFPGDSTEVRVHCTYTRACDQADALSTFTRWLANLFRGSFGERKIRYLMLGDEPANMPNFDLRAGAEIDKYAAHEVLSTSGSLQPHETLSPFLGINIEWRLNVASMSVINLAVLNIMKILPLQALEMVKVGTMIWDIFTADIFIECLSKCAQLQSILIEGNAAYHLIRSLRLSVDGYVAVQGLYINSPTRFDADTLLEYVLQRRKNKLQKLVCRDCDGLIEMSRFNYIRKFVQEAEWIDDQVVVF</sequence>
<dbReference type="Proteomes" id="UP001383192">
    <property type="component" value="Unassembled WGS sequence"/>
</dbReference>
<evidence type="ECO:0000313" key="1">
    <source>
        <dbReference type="EMBL" id="KAK7051329.1"/>
    </source>
</evidence>
<organism evidence="1 2">
    <name type="scientific">Paramarasmius palmivorus</name>
    <dbReference type="NCBI Taxonomy" id="297713"/>
    <lineage>
        <taxon>Eukaryota</taxon>
        <taxon>Fungi</taxon>
        <taxon>Dikarya</taxon>
        <taxon>Basidiomycota</taxon>
        <taxon>Agaricomycotina</taxon>
        <taxon>Agaricomycetes</taxon>
        <taxon>Agaricomycetidae</taxon>
        <taxon>Agaricales</taxon>
        <taxon>Marasmiineae</taxon>
        <taxon>Marasmiaceae</taxon>
        <taxon>Paramarasmius</taxon>
    </lineage>
</organism>
<evidence type="ECO:0008006" key="3">
    <source>
        <dbReference type="Google" id="ProtNLM"/>
    </source>
</evidence>
<keyword evidence="2" id="KW-1185">Reference proteome</keyword>
<reference evidence="1 2" key="1">
    <citation type="submission" date="2024-01" db="EMBL/GenBank/DDBJ databases">
        <title>A draft genome for a cacao thread blight-causing isolate of Paramarasmius palmivorus.</title>
        <authorList>
            <person name="Baruah I.K."/>
            <person name="Bukari Y."/>
            <person name="Amoako-Attah I."/>
            <person name="Meinhardt L.W."/>
            <person name="Bailey B.A."/>
            <person name="Cohen S.P."/>
        </authorList>
    </citation>
    <scope>NUCLEOTIDE SEQUENCE [LARGE SCALE GENOMIC DNA]</scope>
    <source>
        <strain evidence="1 2">GH-12</strain>
    </source>
</reference>
<comment type="caution">
    <text evidence="1">The sequence shown here is derived from an EMBL/GenBank/DDBJ whole genome shotgun (WGS) entry which is preliminary data.</text>
</comment>
<gene>
    <name evidence="1" type="ORF">VNI00_004829</name>
</gene>
<dbReference type="EMBL" id="JAYKXP010000013">
    <property type="protein sequence ID" value="KAK7051329.1"/>
    <property type="molecule type" value="Genomic_DNA"/>
</dbReference>
<dbReference type="Gene3D" id="3.80.10.10">
    <property type="entry name" value="Ribonuclease Inhibitor"/>
    <property type="match status" value="1"/>
</dbReference>
<dbReference type="AlphaFoldDB" id="A0AAW0DKH9"/>
<evidence type="ECO:0000313" key="2">
    <source>
        <dbReference type="Proteomes" id="UP001383192"/>
    </source>
</evidence>